<dbReference type="AlphaFoldDB" id="A0A226CXK1"/>
<dbReference type="Proteomes" id="UP000198287">
    <property type="component" value="Unassembled WGS sequence"/>
</dbReference>
<evidence type="ECO:0000313" key="2">
    <source>
        <dbReference type="EMBL" id="OXA37141.1"/>
    </source>
</evidence>
<comment type="caution">
    <text evidence="2">The sequence shown here is derived from an EMBL/GenBank/DDBJ whole genome shotgun (WGS) entry which is preliminary data.</text>
</comment>
<keyword evidence="3" id="KW-1185">Reference proteome</keyword>
<protein>
    <submittedName>
        <fullName evidence="2">Protocadherin Fat 4</fullName>
    </submittedName>
</protein>
<sequence length="248" mass="26808">MTPRHVFYIIFLFGATILEKVRCEGEHCVAGNPALCPFTNGVIMDCIYHAAIIGGCGCWRCYCPTYAPDIPGHGCVPLPTRIGQSCLFQNNTLSCYILSGVAVCDREAAIPYTCQCLAPWYVPSDDMTECIPKPVQLGDRCTRLAKCEDNIPNAICGEEGQCVCEPGTYPNVDERSCFHAPRIVEEICNEVSTCNNIPFSECVLGQGGISTCQCAPLYNVPNTGRADRCLPSMIGLPCSGNGANCDLI</sequence>
<organism evidence="2 3">
    <name type="scientific">Folsomia candida</name>
    <name type="common">Springtail</name>
    <dbReference type="NCBI Taxonomy" id="158441"/>
    <lineage>
        <taxon>Eukaryota</taxon>
        <taxon>Metazoa</taxon>
        <taxon>Ecdysozoa</taxon>
        <taxon>Arthropoda</taxon>
        <taxon>Hexapoda</taxon>
        <taxon>Collembola</taxon>
        <taxon>Entomobryomorpha</taxon>
        <taxon>Isotomoidea</taxon>
        <taxon>Isotomidae</taxon>
        <taxon>Proisotominae</taxon>
        <taxon>Folsomia</taxon>
    </lineage>
</organism>
<feature type="chain" id="PRO_5012668938" evidence="1">
    <location>
        <begin position="24"/>
        <end position="248"/>
    </location>
</feature>
<proteinExistence type="predicted"/>
<evidence type="ECO:0000313" key="3">
    <source>
        <dbReference type="Proteomes" id="UP000198287"/>
    </source>
</evidence>
<reference evidence="2 3" key="1">
    <citation type="submission" date="2015-12" db="EMBL/GenBank/DDBJ databases">
        <title>The genome of Folsomia candida.</title>
        <authorList>
            <person name="Faddeeva A."/>
            <person name="Derks M.F."/>
            <person name="Anvar Y."/>
            <person name="Smit S."/>
            <person name="Van Straalen N."/>
            <person name="Roelofs D."/>
        </authorList>
    </citation>
    <scope>NUCLEOTIDE SEQUENCE [LARGE SCALE GENOMIC DNA]</scope>
    <source>
        <strain evidence="2 3">VU population</strain>
        <tissue evidence="2">Whole body</tissue>
    </source>
</reference>
<accession>A0A226CXK1</accession>
<evidence type="ECO:0000256" key="1">
    <source>
        <dbReference type="SAM" id="SignalP"/>
    </source>
</evidence>
<gene>
    <name evidence="2" type="ORF">Fcan01_28117</name>
</gene>
<dbReference type="OrthoDB" id="5912242at2759"/>
<keyword evidence="1" id="KW-0732">Signal</keyword>
<name>A0A226CXK1_FOLCA</name>
<dbReference type="EMBL" id="LNIX01000064">
    <property type="protein sequence ID" value="OXA37141.1"/>
    <property type="molecule type" value="Genomic_DNA"/>
</dbReference>
<feature type="signal peptide" evidence="1">
    <location>
        <begin position="1"/>
        <end position="23"/>
    </location>
</feature>